<name>A0ABY5E7K7_9PSED</name>
<reference evidence="2" key="1">
    <citation type="submission" date="2022-07" db="EMBL/GenBank/DDBJ databases">
        <title>Pseudomonas nunamit sp. nov. an antifungal species isolated from Greenland.</title>
        <authorList>
            <person name="Ntana F."/>
            <person name="Hennessy R.C."/>
            <person name="Zervas A."/>
            <person name="Stougaard P."/>
        </authorList>
    </citation>
    <scope>NUCLEOTIDE SEQUENCE</scope>
    <source>
        <strain evidence="2">In5</strain>
    </source>
</reference>
<proteinExistence type="predicted"/>
<gene>
    <name evidence="2" type="ORF">NK667_16165</name>
</gene>
<feature type="region of interest" description="Disordered" evidence="1">
    <location>
        <begin position="1"/>
        <end position="41"/>
    </location>
</feature>
<accession>A0ABY5E7K7</accession>
<sequence length="144" mass="15814">MDSIQSQRTNDHQAGSVIFRGSTGYESPRKEVPTSHVHQSTHNRHIGDYANDALRLLLNHVGLPCNNAGLAIEIDANIVQANTALNVVGDLDPGDLDSTLADVENMLREKWDWALPEPLLMKSFASISLDITSAIHFAQRQTNS</sequence>
<dbReference type="EMBL" id="CP101125">
    <property type="protein sequence ID" value="UTO11734.1"/>
    <property type="molecule type" value="Genomic_DNA"/>
</dbReference>
<evidence type="ECO:0000313" key="3">
    <source>
        <dbReference type="Proteomes" id="UP001059607"/>
    </source>
</evidence>
<dbReference type="Proteomes" id="UP001059607">
    <property type="component" value="Chromosome"/>
</dbReference>
<protein>
    <submittedName>
        <fullName evidence="2">Uncharacterized protein</fullName>
    </submittedName>
</protein>
<keyword evidence="3" id="KW-1185">Reference proteome</keyword>
<organism evidence="2 3">
    <name type="scientific">Pseudomonas nunensis</name>
    <dbReference type="NCBI Taxonomy" id="2961896"/>
    <lineage>
        <taxon>Bacteria</taxon>
        <taxon>Pseudomonadati</taxon>
        <taxon>Pseudomonadota</taxon>
        <taxon>Gammaproteobacteria</taxon>
        <taxon>Pseudomonadales</taxon>
        <taxon>Pseudomonadaceae</taxon>
        <taxon>Pseudomonas</taxon>
    </lineage>
</organism>
<dbReference type="RefSeq" id="WP_236708604.1">
    <property type="nucleotide sequence ID" value="NZ_CP101125.1"/>
</dbReference>
<evidence type="ECO:0000313" key="2">
    <source>
        <dbReference type="EMBL" id="UTO11734.1"/>
    </source>
</evidence>
<evidence type="ECO:0000256" key="1">
    <source>
        <dbReference type="SAM" id="MobiDB-lite"/>
    </source>
</evidence>